<dbReference type="Proteomes" id="UP001164909">
    <property type="component" value="Chromosome"/>
</dbReference>
<dbReference type="EMBL" id="CP113865">
    <property type="protein sequence ID" value="WAM34139.1"/>
    <property type="molecule type" value="Genomic_DNA"/>
</dbReference>
<reference evidence="1" key="1">
    <citation type="submission" date="2022-12" db="EMBL/GenBank/DDBJ databases">
        <authorList>
            <person name="Bing R.G."/>
            <person name="Willard D.J."/>
            <person name="Manesh M.J.H."/>
            <person name="Laemthong T."/>
            <person name="Crosby J.R."/>
            <person name="Kelly R.M."/>
        </authorList>
    </citation>
    <scope>NUCLEOTIDE SEQUENCE</scope>
    <source>
        <strain evidence="1">DSM 8990</strain>
    </source>
</reference>
<organism evidence="1 2">
    <name type="scientific">Caldicellulosiruptor morganii</name>
    <dbReference type="NCBI Taxonomy" id="1387555"/>
    <lineage>
        <taxon>Bacteria</taxon>
        <taxon>Bacillati</taxon>
        <taxon>Bacillota</taxon>
        <taxon>Bacillota incertae sedis</taxon>
        <taxon>Caldicellulosiruptorales</taxon>
        <taxon>Caldicellulosiruptoraceae</taxon>
        <taxon>Caldicellulosiruptor</taxon>
    </lineage>
</organism>
<dbReference type="RefSeq" id="WP_041722465.1">
    <property type="nucleotide sequence ID" value="NZ_CP113865.1"/>
</dbReference>
<protein>
    <recommendedName>
        <fullName evidence="3">PqqD family protein</fullName>
    </recommendedName>
</protein>
<evidence type="ECO:0000313" key="2">
    <source>
        <dbReference type="Proteomes" id="UP001164909"/>
    </source>
</evidence>
<sequence>MLEKRQLIMQNITTEQPLNGCIRIVNSEYEIYLGTLQGLIWRKISENGQLTIGELYQLLISENINISYDELVEVVSVFLRYGLVVIRDELW</sequence>
<name>A0ABY7BNI9_9FIRM</name>
<keyword evidence="2" id="KW-1185">Reference proteome</keyword>
<evidence type="ECO:0000313" key="1">
    <source>
        <dbReference type="EMBL" id="WAM34139.1"/>
    </source>
</evidence>
<accession>A0ABY7BNI9</accession>
<proteinExistence type="predicted"/>
<evidence type="ECO:0008006" key="3">
    <source>
        <dbReference type="Google" id="ProtNLM"/>
    </source>
</evidence>
<gene>
    <name evidence="1" type="ORF">OTK00_000311</name>
</gene>